<comment type="caution">
    <text evidence="4">The sequence shown here is derived from an EMBL/GenBank/DDBJ whole genome shotgun (WGS) entry which is preliminary data.</text>
</comment>
<evidence type="ECO:0000313" key="5">
    <source>
        <dbReference type="Proteomes" id="UP000437748"/>
    </source>
</evidence>
<keyword evidence="1" id="KW-0812">Transmembrane</keyword>
<dbReference type="AlphaFoldDB" id="A0A6N6W024"/>
<gene>
    <name evidence="4" type="ORF">GCL60_03295</name>
</gene>
<sequence length="568" mass="64061">MFSIRNRFLITMCFLIALASSVCLTFGAWLLFIQLKNSSLKLLNSAKETLQSSIEYEFLKLGSDTKILASLSDFIKEIESRQNFAVLKIAEKFQNESELSEVSSYDNDGNPISLGGDKKNTQFINFFSDSNNKPLFDGFKGALNGKSNSNLFVNSHVKIINISPIISAKQKVCGILSTSISLDNKFLEKTARLTGVDISFISKDKLISSSIDDVNEKNIITKEFEMNKITNNEKDKSWVSNNSYYLLFQIKSKSTDNKLYSLLSISNKENVYVFDSVKRFIILFGIFIIIISLIVSTFIASGITKGIKKLEKNAAALASGKLDVLIDTRSKDEIGMLAKSFDTMRKSVKQLIFNLNETNTSYQRFIPKEFIDILNKDDIKRVKLGDYLELNMTVLFSDIRDFTSMSENLTPKENFEFINSFLKFIAPIIKKQGGFIDKYIGDGIMALFPNESYNAILASREIVNELKNWNESRVLNNKIPLKIGIGLNSGKVIIGIIGEEKRMDATVIGDTVNIASRVESMTKTLNCSILMTEKTYHLLTEEQKQNMENMGEHKVKGKAESLMLYKID</sequence>
<feature type="domain" description="HAMP" evidence="3">
    <location>
        <begin position="301"/>
        <end position="353"/>
    </location>
</feature>
<dbReference type="PROSITE" id="PS50885">
    <property type="entry name" value="HAMP"/>
    <property type="match status" value="1"/>
</dbReference>
<dbReference type="InterPro" id="IPR029787">
    <property type="entry name" value="Nucleotide_cyclase"/>
</dbReference>
<dbReference type="RefSeq" id="WP_153418495.1">
    <property type="nucleotide sequence ID" value="NZ_WFLM01000001.1"/>
</dbReference>
<dbReference type="GO" id="GO:0004016">
    <property type="term" value="F:adenylate cyclase activity"/>
    <property type="evidence" value="ECO:0007669"/>
    <property type="project" value="UniProtKB-ARBA"/>
</dbReference>
<name>A0A6N6W024_9BACT</name>
<dbReference type="PANTHER" id="PTHR43081:SF1">
    <property type="entry name" value="ADENYLATE CYCLASE, TERMINAL-DIFFERENTIATION SPECIFIC"/>
    <property type="match status" value="1"/>
</dbReference>
<keyword evidence="1" id="KW-0472">Membrane</keyword>
<evidence type="ECO:0000256" key="1">
    <source>
        <dbReference type="SAM" id="Phobius"/>
    </source>
</evidence>
<dbReference type="Pfam" id="PF00211">
    <property type="entry name" value="Guanylate_cyc"/>
    <property type="match status" value="1"/>
</dbReference>
<protein>
    <submittedName>
        <fullName evidence="4">HAMP domain-containing protein</fullName>
    </submittedName>
</protein>
<dbReference type="InterPro" id="IPR001054">
    <property type="entry name" value="A/G_cyclase"/>
</dbReference>
<dbReference type="GO" id="GO:0016020">
    <property type="term" value="C:membrane"/>
    <property type="evidence" value="ECO:0007669"/>
    <property type="project" value="InterPro"/>
</dbReference>
<dbReference type="GO" id="GO:0006171">
    <property type="term" value="P:cAMP biosynthetic process"/>
    <property type="evidence" value="ECO:0007669"/>
    <property type="project" value="TreeGrafter"/>
</dbReference>
<dbReference type="PANTHER" id="PTHR43081">
    <property type="entry name" value="ADENYLATE CYCLASE, TERMINAL-DIFFERENTIATION SPECIFIC-RELATED"/>
    <property type="match status" value="1"/>
</dbReference>
<evidence type="ECO:0000259" key="2">
    <source>
        <dbReference type="PROSITE" id="PS50125"/>
    </source>
</evidence>
<dbReference type="GO" id="GO:0035556">
    <property type="term" value="P:intracellular signal transduction"/>
    <property type="evidence" value="ECO:0007669"/>
    <property type="project" value="InterPro"/>
</dbReference>
<keyword evidence="5" id="KW-1185">Reference proteome</keyword>
<dbReference type="SMART" id="SM00044">
    <property type="entry name" value="CYCc"/>
    <property type="match status" value="1"/>
</dbReference>
<dbReference type="Pfam" id="PF00672">
    <property type="entry name" value="HAMP"/>
    <property type="match status" value="1"/>
</dbReference>
<dbReference type="InterPro" id="IPR050697">
    <property type="entry name" value="Adenylyl/Guanylyl_Cyclase_3/4"/>
</dbReference>
<dbReference type="Gene3D" id="3.30.70.1230">
    <property type="entry name" value="Nucleotide cyclase"/>
    <property type="match status" value="1"/>
</dbReference>
<dbReference type="EMBL" id="WFLM01000001">
    <property type="protein sequence ID" value="KAB8040972.1"/>
    <property type="molecule type" value="Genomic_DNA"/>
</dbReference>
<accession>A0A6N6W024</accession>
<evidence type="ECO:0000313" key="4">
    <source>
        <dbReference type="EMBL" id="KAB8040972.1"/>
    </source>
</evidence>
<dbReference type="SUPFAM" id="SSF158472">
    <property type="entry name" value="HAMP domain-like"/>
    <property type="match status" value="1"/>
</dbReference>
<organism evidence="4 5">
    <name type="scientific">Silvanigrella paludirubra</name>
    <dbReference type="NCBI Taxonomy" id="2499159"/>
    <lineage>
        <taxon>Bacteria</taxon>
        <taxon>Pseudomonadati</taxon>
        <taxon>Bdellovibrionota</taxon>
        <taxon>Oligoflexia</taxon>
        <taxon>Silvanigrellales</taxon>
        <taxon>Silvanigrellaceae</taxon>
        <taxon>Silvanigrella</taxon>
    </lineage>
</organism>
<dbReference type="OrthoDB" id="5288193at2"/>
<dbReference type="Gene3D" id="6.10.340.10">
    <property type="match status" value="1"/>
</dbReference>
<dbReference type="InterPro" id="IPR003660">
    <property type="entry name" value="HAMP_dom"/>
</dbReference>
<reference evidence="4 5" key="1">
    <citation type="submission" date="2019-10" db="EMBL/GenBank/DDBJ databases">
        <title>New species of Slilvanegrellaceae.</title>
        <authorList>
            <person name="Pitt A."/>
            <person name="Hahn M.W."/>
        </authorList>
    </citation>
    <scope>NUCLEOTIDE SEQUENCE [LARGE SCALE GENOMIC DNA]</scope>
    <source>
        <strain evidence="4 5">SP-Ram-0.45-NSY-1</strain>
    </source>
</reference>
<dbReference type="CDD" id="cd07302">
    <property type="entry name" value="CHD"/>
    <property type="match status" value="1"/>
</dbReference>
<dbReference type="CDD" id="cd06225">
    <property type="entry name" value="HAMP"/>
    <property type="match status" value="1"/>
</dbReference>
<keyword evidence="1" id="KW-1133">Transmembrane helix</keyword>
<dbReference type="Proteomes" id="UP000437748">
    <property type="component" value="Unassembled WGS sequence"/>
</dbReference>
<proteinExistence type="predicted"/>
<feature type="domain" description="Guanylate cyclase" evidence="2">
    <location>
        <begin position="393"/>
        <end position="519"/>
    </location>
</feature>
<dbReference type="PROSITE" id="PS50125">
    <property type="entry name" value="GUANYLATE_CYCLASE_2"/>
    <property type="match status" value="1"/>
</dbReference>
<feature type="transmembrane region" description="Helical" evidence="1">
    <location>
        <begin position="280"/>
        <end position="303"/>
    </location>
</feature>
<dbReference type="SUPFAM" id="SSF55073">
    <property type="entry name" value="Nucleotide cyclase"/>
    <property type="match status" value="1"/>
</dbReference>
<evidence type="ECO:0000259" key="3">
    <source>
        <dbReference type="PROSITE" id="PS50885"/>
    </source>
</evidence>
<dbReference type="SMART" id="SM00304">
    <property type="entry name" value="HAMP"/>
    <property type="match status" value="1"/>
</dbReference>